<dbReference type="Proteomes" id="UP000249789">
    <property type="component" value="Unassembled WGS sequence"/>
</dbReference>
<dbReference type="AlphaFoldDB" id="A0A8G1RS85"/>
<evidence type="ECO:0000313" key="3">
    <source>
        <dbReference type="Proteomes" id="UP000249789"/>
    </source>
</evidence>
<dbReference type="RefSeq" id="XP_040799781.1">
    <property type="nucleotide sequence ID" value="XM_040947975.1"/>
</dbReference>
<dbReference type="InterPro" id="IPR008979">
    <property type="entry name" value="Galactose-bd-like_sf"/>
</dbReference>
<reference evidence="2 3" key="1">
    <citation type="submission" date="2018-02" db="EMBL/GenBank/DDBJ databases">
        <title>The genomes of Aspergillus section Nigri reveals drivers in fungal speciation.</title>
        <authorList>
            <consortium name="DOE Joint Genome Institute"/>
            <person name="Vesth T.C."/>
            <person name="Nybo J."/>
            <person name="Theobald S."/>
            <person name="Brandl J."/>
            <person name="Frisvad J.C."/>
            <person name="Nielsen K.F."/>
            <person name="Lyhne E.K."/>
            <person name="Kogle M.E."/>
            <person name="Kuo A."/>
            <person name="Riley R."/>
            <person name="Clum A."/>
            <person name="Nolan M."/>
            <person name="Lipzen A."/>
            <person name="Salamov A."/>
            <person name="Henrissat B."/>
            <person name="Wiebenga A."/>
            <person name="De vries R.P."/>
            <person name="Grigoriev I.V."/>
            <person name="Mortensen U.H."/>
            <person name="Andersen M.R."/>
            <person name="Baker S.E."/>
        </authorList>
    </citation>
    <scope>NUCLEOTIDE SEQUENCE [LARGE SCALE GENOMIC DNA]</scope>
    <source>
        <strain evidence="2 3">CBS 313.89</strain>
    </source>
</reference>
<feature type="signal peptide" evidence="1">
    <location>
        <begin position="1"/>
        <end position="20"/>
    </location>
</feature>
<name>A0A8G1RS85_9EURO</name>
<keyword evidence="1" id="KW-0732">Signal</keyword>
<dbReference type="OrthoDB" id="2588159at2759"/>
<dbReference type="PANTHER" id="PTHR36848:SF2">
    <property type="entry name" value="SECRETED PROTEIN"/>
    <property type="match status" value="1"/>
</dbReference>
<dbReference type="GeneID" id="63865308"/>
<dbReference type="Pfam" id="PF17132">
    <property type="entry name" value="Glyco_hydro_106"/>
    <property type="match status" value="1"/>
</dbReference>
<dbReference type="InterPro" id="IPR053161">
    <property type="entry name" value="Ulvan_degrading_GH"/>
</dbReference>
<accession>A0A8G1RS85</accession>
<keyword evidence="3" id="KW-1185">Reference proteome</keyword>
<organism evidence="2 3">
    <name type="scientific">Aspergillus fijiensis CBS 313.89</name>
    <dbReference type="NCBI Taxonomy" id="1448319"/>
    <lineage>
        <taxon>Eukaryota</taxon>
        <taxon>Fungi</taxon>
        <taxon>Dikarya</taxon>
        <taxon>Ascomycota</taxon>
        <taxon>Pezizomycotina</taxon>
        <taxon>Eurotiomycetes</taxon>
        <taxon>Eurotiomycetidae</taxon>
        <taxon>Eurotiales</taxon>
        <taxon>Aspergillaceae</taxon>
        <taxon>Aspergillus</taxon>
    </lineage>
</organism>
<dbReference type="PANTHER" id="PTHR36848">
    <property type="entry name" value="DNA-BINDING PROTEIN (PUTATIVE SECRETED PROTEIN)-RELATED"/>
    <property type="match status" value="1"/>
</dbReference>
<dbReference type="VEuPathDB" id="FungiDB:BO72DRAFT_487265"/>
<dbReference type="Gene3D" id="2.60.120.260">
    <property type="entry name" value="Galactose-binding domain-like"/>
    <property type="match status" value="1"/>
</dbReference>
<evidence type="ECO:0000256" key="1">
    <source>
        <dbReference type="SAM" id="SignalP"/>
    </source>
</evidence>
<feature type="chain" id="PRO_5034292500" description="Secreted protein" evidence="1">
    <location>
        <begin position="21"/>
        <end position="1006"/>
    </location>
</feature>
<gene>
    <name evidence="2" type="ORF">BO72DRAFT_487265</name>
</gene>
<dbReference type="SUPFAM" id="SSF49785">
    <property type="entry name" value="Galactose-binding domain-like"/>
    <property type="match status" value="1"/>
</dbReference>
<proteinExistence type="predicted"/>
<evidence type="ECO:0008006" key="4">
    <source>
        <dbReference type="Google" id="ProtNLM"/>
    </source>
</evidence>
<protein>
    <recommendedName>
        <fullName evidence="4">Secreted protein</fullName>
    </recommendedName>
</protein>
<sequence>MRLTSLLITALLSRQGIALAHKTTGPYDDLGSFQDPAPRVRPRFRYWLPDASVDSGRVQQNIKDAGALGAGGVEFLPFYAYGSEVPGADWATYGFGTPAYLEIFKAALQAHREAGLAMDFPLGPNQGQGVPARYDDEGLQWDLASYTVAIPSNGTYDGRLPGWDTGDLVALVSAQILSARNITGQTVTTFYTVAVEDHMQYVLKNATLQDWTDNVSSEGTVHLNLSSSQGETYLLFAFYQYRTHTQNLPVNSNMTGTIFDNGSYIVDHFSAQGAQVVTRFWDDYLLEDAEIKELLSEVGNYGWEDSIEATSNISWTPSLPKVFYDKYGYDLKRYLPLFVFGNNNIGIQTAAPGSIQCLLDTPDQGKGYVNDYRGAVMKGYQAYVEHYTNWTNAMNLQYSSQVGYNLPVDVLANVPYVNAPECESLQHQNNVDSYRQFSGPAILAGKKVISNELGAVTTEAYSHTITELLWQVNRAAAGGVNQIVLHGQSYSGDYYNTTWPGYTAFFYLFSDSYSEKQPYWGHGFSEALNHIARLQYSQRKGVPKVDLVVYSKDSASDPYLGTIYNQSDLIEHGKGYTYVYLSPENFALPQAYVKNGSLAPDGPEFRAMIITRSSNLTLDAIIHIKDYARAGLPIILSDGLPNIYFTEDGTETATRAELASLQATQNVYTVAAGQAASKLSALGISPRVKVQADGTWYSTWRTDSDGTDYLFILSDLVKSAGRISVATTKQPYSLDPWTGKESPLLAYQQEFGRTIIPFSFAANQTAILVFRDTMTSATSLRTTDIPTSIIGHEYSQAGSLHLHVSSSSLAKTSLPLSNGKTITQLTNRIVAPSITLSNWTLTVEHWNHPLNISDASTIALKHNTTHRLTSLVSWRDIPAIANASGIGYYTHSLAWSPSASASGAYLLLSKATNGARVYVNGHRVPPFDYQAPKINISPYLHAGANEITVEVPSVMWNYLRSIFDELWTGGIYPANVFRAYGGLPGTVDNGLIGEATVVPYVNVHVG</sequence>
<dbReference type="EMBL" id="KZ824654">
    <property type="protein sequence ID" value="RAK75771.1"/>
    <property type="molecule type" value="Genomic_DNA"/>
</dbReference>
<evidence type="ECO:0000313" key="2">
    <source>
        <dbReference type="EMBL" id="RAK75771.1"/>
    </source>
</evidence>